<dbReference type="Proteomes" id="UP001500728">
    <property type="component" value="Unassembled WGS sequence"/>
</dbReference>
<protein>
    <submittedName>
        <fullName evidence="2">Uncharacterized protein</fullName>
    </submittedName>
</protein>
<keyword evidence="3" id="KW-1185">Reference proteome</keyword>
<feature type="compositionally biased region" description="Basic and acidic residues" evidence="1">
    <location>
        <begin position="51"/>
        <end position="61"/>
    </location>
</feature>
<dbReference type="EMBL" id="BAAAUW010000006">
    <property type="protein sequence ID" value="GAA3255732.1"/>
    <property type="molecule type" value="Genomic_DNA"/>
</dbReference>
<evidence type="ECO:0000313" key="3">
    <source>
        <dbReference type="Proteomes" id="UP001500728"/>
    </source>
</evidence>
<proteinExistence type="predicted"/>
<gene>
    <name evidence="2" type="ORF">GCM10010469_18220</name>
</gene>
<organism evidence="2 3">
    <name type="scientific">Streptomyces labedae</name>
    <dbReference type="NCBI Taxonomy" id="285569"/>
    <lineage>
        <taxon>Bacteria</taxon>
        <taxon>Bacillati</taxon>
        <taxon>Actinomycetota</taxon>
        <taxon>Actinomycetes</taxon>
        <taxon>Kitasatosporales</taxon>
        <taxon>Streptomycetaceae</taxon>
        <taxon>Streptomyces</taxon>
    </lineage>
</organism>
<name>A0ABP6QT36_9ACTN</name>
<sequence>MPGVPGVPAVPAMGCATCPSSTAQLLSGPHGTSIPRPPSAHCQEGFLLDGEEGKPGAERASRARPGHGEGAAPGRSRAPPLPRFLRLPVGGSCGYLVVFGPGSGDAAIDCGETELA</sequence>
<feature type="region of interest" description="Disordered" evidence="1">
    <location>
        <begin position="47"/>
        <end position="83"/>
    </location>
</feature>
<reference evidence="3" key="1">
    <citation type="journal article" date="2019" name="Int. J. Syst. Evol. Microbiol.">
        <title>The Global Catalogue of Microorganisms (GCM) 10K type strain sequencing project: providing services to taxonomists for standard genome sequencing and annotation.</title>
        <authorList>
            <consortium name="The Broad Institute Genomics Platform"/>
            <consortium name="The Broad Institute Genome Sequencing Center for Infectious Disease"/>
            <person name="Wu L."/>
            <person name="Ma J."/>
        </authorList>
    </citation>
    <scope>NUCLEOTIDE SEQUENCE [LARGE SCALE GENOMIC DNA]</scope>
    <source>
        <strain evidence="3">JCM 9381</strain>
    </source>
</reference>
<comment type="caution">
    <text evidence="2">The sequence shown here is derived from an EMBL/GenBank/DDBJ whole genome shotgun (WGS) entry which is preliminary data.</text>
</comment>
<evidence type="ECO:0000256" key="1">
    <source>
        <dbReference type="SAM" id="MobiDB-lite"/>
    </source>
</evidence>
<accession>A0ABP6QT36</accession>
<evidence type="ECO:0000313" key="2">
    <source>
        <dbReference type="EMBL" id="GAA3255732.1"/>
    </source>
</evidence>